<reference evidence="4 5" key="1">
    <citation type="submission" date="2015-01" db="EMBL/GenBank/DDBJ databases">
        <title>Genome sequence of the anaerobic bacterium Geobacter soli GSS01, a dissimilatory Fe(III) reducer from soil.</title>
        <authorList>
            <person name="Yang G."/>
            <person name="Zhou S."/>
        </authorList>
    </citation>
    <scope>NUCLEOTIDE SEQUENCE [LARGE SCALE GENOMIC DNA]</scope>
    <source>
        <strain evidence="4 5">GSS01</strain>
    </source>
</reference>
<evidence type="ECO:0000259" key="3">
    <source>
        <dbReference type="Pfam" id="PF02834"/>
    </source>
</evidence>
<protein>
    <recommendedName>
        <fullName evidence="2">RNA 2',3'-cyclic phosphodiesterase</fullName>
        <shortName evidence="2">RNA 2',3'-CPDase</shortName>
        <ecNumber evidence="2">3.1.4.58</ecNumber>
    </recommendedName>
</protein>
<evidence type="ECO:0000256" key="2">
    <source>
        <dbReference type="HAMAP-Rule" id="MF_01940"/>
    </source>
</evidence>
<dbReference type="RefSeq" id="WP_039648447.1">
    <property type="nucleotide sequence ID" value="NZ_JXBL01000001.1"/>
</dbReference>
<feature type="active site" description="Proton donor" evidence="2">
    <location>
        <position position="37"/>
    </location>
</feature>
<proteinExistence type="inferred from homology"/>
<dbReference type="PANTHER" id="PTHR35561">
    <property type="entry name" value="RNA 2',3'-CYCLIC PHOSPHODIESTERASE"/>
    <property type="match status" value="1"/>
</dbReference>
<keyword evidence="5" id="KW-1185">Reference proteome</keyword>
<dbReference type="HAMAP" id="MF_01940">
    <property type="entry name" value="RNA_CPDase"/>
    <property type="match status" value="1"/>
</dbReference>
<dbReference type="SUPFAM" id="SSF55144">
    <property type="entry name" value="LigT-like"/>
    <property type="match status" value="1"/>
</dbReference>
<evidence type="ECO:0000313" key="4">
    <source>
        <dbReference type="EMBL" id="KIE44247.1"/>
    </source>
</evidence>
<organism evidence="4 5">
    <name type="scientific">Geobacter soli</name>
    <dbReference type="NCBI Taxonomy" id="1510391"/>
    <lineage>
        <taxon>Bacteria</taxon>
        <taxon>Pseudomonadati</taxon>
        <taxon>Thermodesulfobacteriota</taxon>
        <taxon>Desulfuromonadia</taxon>
        <taxon>Geobacterales</taxon>
        <taxon>Geobacteraceae</taxon>
        <taxon>Geobacter</taxon>
    </lineage>
</organism>
<gene>
    <name evidence="4" type="ORF">SE37_14660</name>
</gene>
<feature type="short sequence motif" description="HXTX 1" evidence="2">
    <location>
        <begin position="37"/>
        <end position="40"/>
    </location>
</feature>
<evidence type="ECO:0000256" key="1">
    <source>
        <dbReference type="ARBA" id="ARBA00022801"/>
    </source>
</evidence>
<sequence length="179" mass="19482">MYRLFVAIDLPDSIRAQLADLGRELDDARRVPPDQLHLTLRFIGGADNECLQRIKDALATVTSPPFSLALAGVGCFPSPGRPRVIWAGITADERLVLLQGAVEKAVAAAGIPPEERRFSPHITLARLKDAESTGFTVFQAKQGGFRTEPFTVEAFHLYSSTLTADGALHRREASYPLNG</sequence>
<comment type="catalytic activity">
    <reaction evidence="2">
        <text>a 3'-end 2',3'-cyclophospho-ribonucleotide-RNA + H2O = a 3'-end 2'-phospho-ribonucleotide-RNA + H(+)</text>
        <dbReference type="Rhea" id="RHEA:11828"/>
        <dbReference type="Rhea" id="RHEA-COMP:10464"/>
        <dbReference type="Rhea" id="RHEA-COMP:17353"/>
        <dbReference type="ChEBI" id="CHEBI:15377"/>
        <dbReference type="ChEBI" id="CHEBI:15378"/>
        <dbReference type="ChEBI" id="CHEBI:83064"/>
        <dbReference type="ChEBI" id="CHEBI:173113"/>
        <dbReference type="EC" id="3.1.4.58"/>
    </reaction>
</comment>
<keyword evidence="4" id="KW-0436">Ligase</keyword>
<feature type="domain" description="Phosphoesterase HXTX" evidence="3">
    <location>
        <begin position="93"/>
        <end position="166"/>
    </location>
</feature>
<dbReference type="InterPro" id="IPR014051">
    <property type="entry name" value="Phosphoesterase_HXTX"/>
</dbReference>
<dbReference type="NCBIfam" id="TIGR02258">
    <property type="entry name" value="2_5_ligase"/>
    <property type="match status" value="1"/>
</dbReference>
<dbReference type="Proteomes" id="UP000031433">
    <property type="component" value="Unassembled WGS sequence"/>
</dbReference>
<comment type="function">
    <text evidence="2">Hydrolyzes RNA 2',3'-cyclic phosphodiester to an RNA 2'-phosphomonoester.</text>
</comment>
<dbReference type="AlphaFoldDB" id="A0A0C1QTB2"/>
<evidence type="ECO:0000313" key="5">
    <source>
        <dbReference type="Proteomes" id="UP000031433"/>
    </source>
</evidence>
<dbReference type="GO" id="GO:0008664">
    <property type="term" value="F:RNA 2',3'-cyclic 3'-phosphodiesterase activity"/>
    <property type="evidence" value="ECO:0007669"/>
    <property type="project" value="UniProtKB-EC"/>
</dbReference>
<dbReference type="PANTHER" id="PTHR35561:SF1">
    <property type="entry name" value="RNA 2',3'-CYCLIC PHOSPHODIESTERASE"/>
    <property type="match status" value="1"/>
</dbReference>
<dbReference type="GO" id="GO:0004113">
    <property type="term" value="F:2',3'-cyclic-nucleotide 3'-phosphodiesterase activity"/>
    <property type="evidence" value="ECO:0007669"/>
    <property type="project" value="InterPro"/>
</dbReference>
<dbReference type="InterPro" id="IPR004175">
    <property type="entry name" value="RNA_CPDase"/>
</dbReference>
<feature type="active site" description="Proton acceptor" evidence="2">
    <location>
        <position position="121"/>
    </location>
</feature>
<keyword evidence="1 2" id="KW-0378">Hydrolase</keyword>
<name>A0A0C1QTB2_9BACT</name>
<dbReference type="GO" id="GO:0016874">
    <property type="term" value="F:ligase activity"/>
    <property type="evidence" value="ECO:0007669"/>
    <property type="project" value="UniProtKB-KW"/>
</dbReference>
<feature type="short sequence motif" description="HXTX 2" evidence="2">
    <location>
        <begin position="121"/>
        <end position="124"/>
    </location>
</feature>
<dbReference type="EC" id="3.1.4.58" evidence="2"/>
<dbReference type="InterPro" id="IPR009097">
    <property type="entry name" value="Cyclic_Pdiesterase"/>
</dbReference>
<dbReference type="EMBL" id="JXBL01000001">
    <property type="protein sequence ID" value="KIE44247.1"/>
    <property type="molecule type" value="Genomic_DNA"/>
</dbReference>
<dbReference type="Pfam" id="PF02834">
    <property type="entry name" value="LigT_PEase"/>
    <property type="match status" value="2"/>
</dbReference>
<accession>A0A0C1QTB2</accession>
<feature type="domain" description="Phosphoesterase HXTX" evidence="3">
    <location>
        <begin position="8"/>
        <end position="86"/>
    </location>
</feature>
<dbReference type="Gene3D" id="3.90.1140.10">
    <property type="entry name" value="Cyclic phosphodiesterase"/>
    <property type="match status" value="1"/>
</dbReference>
<comment type="caution">
    <text evidence="4">The sequence shown here is derived from an EMBL/GenBank/DDBJ whole genome shotgun (WGS) entry which is preliminary data.</text>
</comment>
<comment type="similarity">
    <text evidence="2">Belongs to the 2H phosphoesterase superfamily. ThpR family.</text>
</comment>